<geneLocation type="plasmid" evidence="10 11">
    <name>pILYOP01</name>
</geneLocation>
<dbReference type="PRINTS" id="PR00758">
    <property type="entry name" value="ARSENICPUMP"/>
</dbReference>
<dbReference type="Pfam" id="PF03600">
    <property type="entry name" value="CitMHS"/>
    <property type="match status" value="1"/>
</dbReference>
<feature type="transmembrane region" description="Helical" evidence="8">
    <location>
        <begin position="248"/>
        <end position="266"/>
    </location>
</feature>
<feature type="domain" description="Citrate transporter-like" evidence="9">
    <location>
        <begin position="15"/>
        <end position="374"/>
    </location>
</feature>
<keyword evidence="10" id="KW-0614">Plasmid</keyword>
<protein>
    <submittedName>
        <fullName evidence="10">Possible tyrosine transporter P-protein</fullName>
    </submittedName>
</protein>
<evidence type="ECO:0000256" key="5">
    <source>
        <dbReference type="ARBA" id="ARBA00022692"/>
    </source>
</evidence>
<feature type="transmembrane region" description="Helical" evidence="8">
    <location>
        <begin position="278"/>
        <end position="297"/>
    </location>
</feature>
<feature type="transmembrane region" description="Helical" evidence="8">
    <location>
        <begin position="55"/>
        <end position="79"/>
    </location>
</feature>
<keyword evidence="7 8" id="KW-0472">Membrane</keyword>
<dbReference type="InterPro" id="IPR004680">
    <property type="entry name" value="Cit_transptr-like_dom"/>
</dbReference>
<keyword evidence="3" id="KW-0813">Transport</keyword>
<feature type="transmembrane region" description="Helical" evidence="8">
    <location>
        <begin position="172"/>
        <end position="194"/>
    </location>
</feature>
<dbReference type="PANTHER" id="PTHR43568:SF1">
    <property type="entry name" value="P PROTEIN"/>
    <property type="match status" value="1"/>
</dbReference>
<keyword evidence="11" id="KW-1185">Reference proteome</keyword>
<dbReference type="InterPro" id="IPR000802">
    <property type="entry name" value="Arsenical_pump_ArsB"/>
</dbReference>
<feature type="transmembrane region" description="Helical" evidence="8">
    <location>
        <begin position="411"/>
        <end position="429"/>
    </location>
</feature>
<evidence type="ECO:0000313" key="10">
    <source>
        <dbReference type="EMBL" id="ADO84273.1"/>
    </source>
</evidence>
<dbReference type="KEGG" id="ipo:Ilyop_2514"/>
<dbReference type="AlphaFoldDB" id="E3HDT7"/>
<organism evidence="10 11">
    <name type="scientific">Ilyobacter polytropus (strain ATCC 51220 / DSM 2926 / LMG 16218 / CuHBu1)</name>
    <dbReference type="NCBI Taxonomy" id="572544"/>
    <lineage>
        <taxon>Bacteria</taxon>
        <taxon>Fusobacteriati</taxon>
        <taxon>Fusobacteriota</taxon>
        <taxon>Fusobacteriia</taxon>
        <taxon>Fusobacteriales</taxon>
        <taxon>Fusobacteriaceae</taxon>
        <taxon>Ilyobacter</taxon>
    </lineage>
</organism>
<feature type="transmembrane region" description="Helical" evidence="8">
    <location>
        <begin position="317"/>
        <end position="335"/>
    </location>
</feature>
<feature type="transmembrane region" description="Helical" evidence="8">
    <location>
        <begin position="367"/>
        <end position="391"/>
    </location>
</feature>
<name>E3HDT7_ILYPC</name>
<proteinExistence type="inferred from homology"/>
<evidence type="ECO:0000256" key="2">
    <source>
        <dbReference type="ARBA" id="ARBA00009843"/>
    </source>
</evidence>
<reference evidence="10 11" key="1">
    <citation type="journal article" date="2010" name="Stand. Genomic Sci.">
        <title>Complete genome sequence of Ilyobacter polytropus type strain (CuHbu1).</title>
        <authorList>
            <person name="Sikorski J."/>
            <person name="Chertkov O."/>
            <person name="Lapidus A."/>
            <person name="Nolan M."/>
            <person name="Lucas S."/>
            <person name="Del Rio T.G."/>
            <person name="Tice H."/>
            <person name="Cheng J.F."/>
            <person name="Tapia R."/>
            <person name="Han C."/>
            <person name="Goodwin L."/>
            <person name="Pitluck S."/>
            <person name="Liolios K."/>
            <person name="Ivanova N."/>
            <person name="Mavromatis K."/>
            <person name="Mikhailova N."/>
            <person name="Pati A."/>
            <person name="Chen A."/>
            <person name="Palaniappan K."/>
            <person name="Land M."/>
            <person name="Hauser L."/>
            <person name="Chang Y.J."/>
            <person name="Jeffries C.D."/>
            <person name="Brambilla E."/>
            <person name="Yasawong M."/>
            <person name="Rohde M."/>
            <person name="Pukall R."/>
            <person name="Spring S."/>
            <person name="Goker M."/>
            <person name="Woyke T."/>
            <person name="Bristow J."/>
            <person name="Eisen J.A."/>
            <person name="Markowitz V."/>
            <person name="Hugenholtz P."/>
            <person name="Kyrpides N.C."/>
            <person name="Klenk H.P."/>
        </authorList>
    </citation>
    <scope>NUCLEOTIDE SEQUENCE [LARGE SCALE GENOMIC DNA]</scope>
    <source>
        <strain evidence="11">ATCC 51220 / DSM 2926 / LMG 16218 / CuHBu1</strain>
        <plasmid evidence="11">pILYOP01</plasmid>
    </source>
</reference>
<feature type="transmembrane region" description="Helical" evidence="8">
    <location>
        <begin position="222"/>
        <end position="242"/>
    </location>
</feature>
<comment type="similarity">
    <text evidence="2">Belongs to the CitM (TC 2.A.11) transporter family.</text>
</comment>
<sequence>MNTFTLGICIFLFTYYLIITEKIPHTLSALLGGVLMVILKILPSEKAFHSIDLNVIFLLIGMMIIVHITSESGLFQWVAINIAKSVRGEPFPLMLLLMVITALFSALLDNVTTILLLGPVTILITEELKIDSIPFLIAEVIASNIGGTATLIGDPPNILIGSASKLTFNEFAINLSPIALIILVVTIINFKFIFGNKMKVSNVLKAKIMDIDASRALRDKNLMITSLSVLLFVFIGFLTHSITHIEPAFIAFGGAVVLMIVTKKDVEEIFKTIEWKTLFFFIGLFIMVEGIVEIGAIDILANRALTFTGGDLPKTSILILWMSAIISSVVDNIPYTATLIPMIKTGLIPNIATSHPEISLQVIRYSLWWALALGACLGGNGTLIGASANVVAAGIASKSGKNLSFMKFTKYGSLIMIESLLLSTLYLWFRFFR</sequence>
<feature type="transmembrane region" description="Helical" evidence="8">
    <location>
        <begin position="133"/>
        <end position="152"/>
    </location>
</feature>
<dbReference type="GO" id="GO:0005886">
    <property type="term" value="C:plasma membrane"/>
    <property type="evidence" value="ECO:0007669"/>
    <property type="project" value="UniProtKB-SubCell"/>
</dbReference>
<dbReference type="CDD" id="cd01116">
    <property type="entry name" value="P_permease"/>
    <property type="match status" value="1"/>
</dbReference>
<evidence type="ECO:0000256" key="4">
    <source>
        <dbReference type="ARBA" id="ARBA00022475"/>
    </source>
</evidence>
<keyword evidence="4" id="KW-1003">Cell membrane</keyword>
<comment type="subcellular location">
    <subcellularLocation>
        <location evidence="1">Cell membrane</location>
        <topology evidence="1">Multi-pass membrane protein</topology>
    </subcellularLocation>
</comment>
<feature type="transmembrane region" description="Helical" evidence="8">
    <location>
        <begin position="91"/>
        <end position="124"/>
    </location>
</feature>
<evidence type="ECO:0000313" key="11">
    <source>
        <dbReference type="Proteomes" id="UP000006875"/>
    </source>
</evidence>
<evidence type="ECO:0000256" key="3">
    <source>
        <dbReference type="ARBA" id="ARBA00022448"/>
    </source>
</evidence>
<evidence type="ECO:0000259" key="9">
    <source>
        <dbReference type="Pfam" id="PF03600"/>
    </source>
</evidence>
<dbReference type="HOGENOM" id="CLU_011920_4_0_0"/>
<feature type="transmembrane region" description="Helical" evidence="8">
    <location>
        <begin position="23"/>
        <end position="43"/>
    </location>
</feature>
<dbReference type="InterPro" id="IPR051475">
    <property type="entry name" value="Diverse_Ion_Transporter"/>
</dbReference>
<evidence type="ECO:0000256" key="7">
    <source>
        <dbReference type="ARBA" id="ARBA00023136"/>
    </source>
</evidence>
<keyword evidence="5 8" id="KW-0812">Transmembrane</keyword>
<dbReference type="Proteomes" id="UP000006875">
    <property type="component" value="Plasmid pILYOP01"/>
</dbReference>
<dbReference type="OrthoDB" id="9765532at2"/>
<gene>
    <name evidence="10" type="ordered locus">Ilyop_2514</name>
</gene>
<evidence type="ECO:0000256" key="8">
    <source>
        <dbReference type="SAM" id="Phobius"/>
    </source>
</evidence>
<dbReference type="RefSeq" id="WP_013388932.1">
    <property type="nucleotide sequence ID" value="NC_014633.1"/>
</dbReference>
<dbReference type="GO" id="GO:0015105">
    <property type="term" value="F:arsenite transmembrane transporter activity"/>
    <property type="evidence" value="ECO:0007669"/>
    <property type="project" value="InterPro"/>
</dbReference>
<dbReference type="PANTHER" id="PTHR43568">
    <property type="entry name" value="P PROTEIN"/>
    <property type="match status" value="1"/>
</dbReference>
<evidence type="ECO:0000256" key="6">
    <source>
        <dbReference type="ARBA" id="ARBA00022989"/>
    </source>
</evidence>
<dbReference type="EMBL" id="CP002282">
    <property type="protein sequence ID" value="ADO84273.1"/>
    <property type="molecule type" value="Genomic_DNA"/>
</dbReference>
<keyword evidence="6 8" id="KW-1133">Transmembrane helix</keyword>
<accession>E3HDT7</accession>
<evidence type="ECO:0000256" key="1">
    <source>
        <dbReference type="ARBA" id="ARBA00004651"/>
    </source>
</evidence>